<dbReference type="AlphaFoldDB" id="A0A445M2A3"/>
<accession>A0A445M2A3</accession>
<gene>
    <name evidence="1" type="ORF">D0Y65_001320</name>
</gene>
<protein>
    <submittedName>
        <fullName evidence="1">Uncharacterized protein</fullName>
    </submittedName>
</protein>
<keyword evidence="2" id="KW-1185">Reference proteome</keyword>
<dbReference type="Proteomes" id="UP000289340">
    <property type="component" value="Chromosome 1"/>
</dbReference>
<comment type="caution">
    <text evidence="1">The sequence shown here is derived from an EMBL/GenBank/DDBJ whole genome shotgun (WGS) entry which is preliminary data.</text>
</comment>
<reference evidence="1 2" key="1">
    <citation type="submission" date="2018-09" db="EMBL/GenBank/DDBJ databases">
        <title>A high-quality reference genome of wild soybean provides a powerful tool to mine soybean genomes.</title>
        <authorList>
            <person name="Xie M."/>
            <person name="Chung C.Y.L."/>
            <person name="Li M.-W."/>
            <person name="Wong F.-L."/>
            <person name="Chan T.-F."/>
            <person name="Lam H.-M."/>
        </authorList>
    </citation>
    <scope>NUCLEOTIDE SEQUENCE [LARGE SCALE GENOMIC DNA]</scope>
    <source>
        <strain evidence="2">cv. W05</strain>
        <tissue evidence="1">Hypocotyl of etiolated seedlings</tissue>
    </source>
</reference>
<name>A0A445M2A3_GLYSO</name>
<dbReference type="EMBL" id="QZWG01000001">
    <property type="protein sequence ID" value="RZC29684.1"/>
    <property type="molecule type" value="Genomic_DNA"/>
</dbReference>
<sequence>MGKWKDCCYFKDLSIYSIKSIIRKLNSLLRFKHEGHRNGLVNLYKEMEPFKENDDIQIMWKMIQVQSSTLQCTCTVKRTNRCLYWTLCFRPT</sequence>
<evidence type="ECO:0000313" key="1">
    <source>
        <dbReference type="EMBL" id="RZC29684.1"/>
    </source>
</evidence>
<evidence type="ECO:0000313" key="2">
    <source>
        <dbReference type="Proteomes" id="UP000289340"/>
    </source>
</evidence>
<organism evidence="1 2">
    <name type="scientific">Glycine soja</name>
    <name type="common">Wild soybean</name>
    <dbReference type="NCBI Taxonomy" id="3848"/>
    <lineage>
        <taxon>Eukaryota</taxon>
        <taxon>Viridiplantae</taxon>
        <taxon>Streptophyta</taxon>
        <taxon>Embryophyta</taxon>
        <taxon>Tracheophyta</taxon>
        <taxon>Spermatophyta</taxon>
        <taxon>Magnoliopsida</taxon>
        <taxon>eudicotyledons</taxon>
        <taxon>Gunneridae</taxon>
        <taxon>Pentapetalae</taxon>
        <taxon>rosids</taxon>
        <taxon>fabids</taxon>
        <taxon>Fabales</taxon>
        <taxon>Fabaceae</taxon>
        <taxon>Papilionoideae</taxon>
        <taxon>50 kb inversion clade</taxon>
        <taxon>NPAAA clade</taxon>
        <taxon>indigoferoid/millettioid clade</taxon>
        <taxon>Phaseoleae</taxon>
        <taxon>Glycine</taxon>
        <taxon>Glycine subgen. Soja</taxon>
    </lineage>
</organism>
<proteinExistence type="predicted"/>